<proteinExistence type="predicted"/>
<dbReference type="PANTHER" id="PTHR43046">
    <property type="entry name" value="GDP-MANNOSE MANNOSYL HYDROLASE"/>
    <property type="match status" value="1"/>
</dbReference>
<dbReference type="RefSeq" id="WP_379712250.1">
    <property type="nucleotide sequence ID" value="NZ_JBHTBS010000004.1"/>
</dbReference>
<evidence type="ECO:0000256" key="2">
    <source>
        <dbReference type="ARBA" id="ARBA00022801"/>
    </source>
</evidence>
<dbReference type="SUPFAM" id="SSF55811">
    <property type="entry name" value="Nudix"/>
    <property type="match status" value="1"/>
</dbReference>
<dbReference type="InterPro" id="IPR059176">
    <property type="entry name" value="UDP-X_N"/>
</dbReference>
<dbReference type="Pfam" id="PF12535">
    <property type="entry name" value="Nudix_N"/>
    <property type="match status" value="1"/>
</dbReference>
<dbReference type="InterPro" id="IPR015797">
    <property type="entry name" value="NUDIX_hydrolase-like_dom_sf"/>
</dbReference>
<dbReference type="EMBL" id="JBHTBS010000004">
    <property type="protein sequence ID" value="MFC7337712.1"/>
    <property type="molecule type" value="Genomic_DNA"/>
</dbReference>
<dbReference type="PANTHER" id="PTHR43046:SF16">
    <property type="entry name" value="ADP-RIBOSE PYROPHOSPHATASE YJHB-RELATED"/>
    <property type="match status" value="1"/>
</dbReference>
<keyword evidence="2 4" id="KW-0378">Hydrolase</keyword>
<dbReference type="Pfam" id="PF00293">
    <property type="entry name" value="NUDIX"/>
    <property type="match status" value="1"/>
</dbReference>
<reference evidence="5" key="1">
    <citation type="journal article" date="2019" name="Int. J. Syst. Evol. Microbiol.">
        <title>The Global Catalogue of Microorganisms (GCM) 10K type strain sequencing project: providing services to taxonomists for standard genome sequencing and annotation.</title>
        <authorList>
            <consortium name="The Broad Institute Genomics Platform"/>
            <consortium name="The Broad Institute Genome Sequencing Center for Infectious Disease"/>
            <person name="Wu L."/>
            <person name="Ma J."/>
        </authorList>
    </citation>
    <scope>NUCLEOTIDE SEQUENCE [LARGE SCALE GENOMIC DNA]</scope>
    <source>
        <strain evidence="5">CGMCC 4.1467</strain>
    </source>
</reference>
<evidence type="ECO:0000313" key="4">
    <source>
        <dbReference type="EMBL" id="MFC7337712.1"/>
    </source>
</evidence>
<sequence>METDLLALSREIKGIAECGLHYGDCEFDRERYRRLHEIAAELLHARLPDFQWPVEVGYLTPKLDTRGIVIRDGKVLLVREASIGKWTFPGGWADVNLTPSENVIREVREESGYEVKATKLLAFWDKQKQGHPLQLEYIYKASFACTIVGGEAKTSHETDAVEWFDVGDLPDMCPHRGAPHYVALALRHLENPSLPTEFD</sequence>
<comment type="caution">
    <text evidence="4">The sequence shown here is derived from an EMBL/GenBank/DDBJ whole genome shotgun (WGS) entry which is preliminary data.</text>
</comment>
<dbReference type="PROSITE" id="PS51462">
    <property type="entry name" value="NUDIX"/>
    <property type="match status" value="1"/>
</dbReference>
<organism evidence="4 5">
    <name type="scientific">Haloferula chungangensis</name>
    <dbReference type="NCBI Taxonomy" id="1048331"/>
    <lineage>
        <taxon>Bacteria</taxon>
        <taxon>Pseudomonadati</taxon>
        <taxon>Verrucomicrobiota</taxon>
        <taxon>Verrucomicrobiia</taxon>
        <taxon>Verrucomicrobiales</taxon>
        <taxon>Verrucomicrobiaceae</taxon>
        <taxon>Haloferula</taxon>
    </lineage>
</organism>
<dbReference type="CDD" id="cd04672">
    <property type="entry name" value="NUDIX_CDP-Chase_like"/>
    <property type="match status" value="1"/>
</dbReference>
<evidence type="ECO:0000259" key="3">
    <source>
        <dbReference type="PROSITE" id="PS51462"/>
    </source>
</evidence>
<dbReference type="Proteomes" id="UP001596472">
    <property type="component" value="Unassembled WGS sequence"/>
</dbReference>
<dbReference type="Gene3D" id="6.10.250.1120">
    <property type="match status" value="1"/>
</dbReference>
<dbReference type="InterPro" id="IPR000086">
    <property type="entry name" value="NUDIX_hydrolase_dom"/>
</dbReference>
<evidence type="ECO:0000256" key="1">
    <source>
        <dbReference type="ARBA" id="ARBA00001946"/>
    </source>
</evidence>
<gene>
    <name evidence="4" type="ORF">ACFQY0_11030</name>
</gene>
<feature type="domain" description="Nudix hydrolase" evidence="3">
    <location>
        <begin position="60"/>
        <end position="186"/>
    </location>
</feature>
<keyword evidence="5" id="KW-1185">Reference proteome</keyword>
<protein>
    <submittedName>
        <fullName evidence="4">NUDIX hydrolase N-terminal domain-containing protein</fullName>
    </submittedName>
</protein>
<dbReference type="GO" id="GO:0016787">
    <property type="term" value="F:hydrolase activity"/>
    <property type="evidence" value="ECO:0007669"/>
    <property type="project" value="UniProtKB-KW"/>
</dbReference>
<dbReference type="Gene3D" id="3.90.79.10">
    <property type="entry name" value="Nucleoside Triphosphate Pyrophosphohydrolase"/>
    <property type="match status" value="1"/>
</dbReference>
<accession>A0ABW2L8E7</accession>
<comment type="cofactor">
    <cofactor evidence="1">
        <name>Mg(2+)</name>
        <dbReference type="ChEBI" id="CHEBI:18420"/>
    </cofactor>
</comment>
<name>A0ABW2L8E7_9BACT</name>
<evidence type="ECO:0000313" key="5">
    <source>
        <dbReference type="Proteomes" id="UP001596472"/>
    </source>
</evidence>